<sequence length="78" mass="8301">MDEAVAGRFSATLVVPHSAAWAVGEEGLSTAATPKAVANASTRERVRGELMVLPDGRGRRPVDVPPWHRRLGERSLGA</sequence>
<organism evidence="2 3">
    <name type="scientific">Saccharothrix coeruleofusca</name>
    <dbReference type="NCBI Taxonomy" id="33919"/>
    <lineage>
        <taxon>Bacteria</taxon>
        <taxon>Bacillati</taxon>
        <taxon>Actinomycetota</taxon>
        <taxon>Actinomycetes</taxon>
        <taxon>Pseudonocardiales</taxon>
        <taxon>Pseudonocardiaceae</taxon>
        <taxon>Saccharothrix</taxon>
    </lineage>
</organism>
<name>A0A918EG76_9PSEU</name>
<dbReference type="EMBL" id="BMRG01000012">
    <property type="protein sequence ID" value="GGP71198.1"/>
    <property type="molecule type" value="Genomic_DNA"/>
</dbReference>
<feature type="region of interest" description="Disordered" evidence="1">
    <location>
        <begin position="57"/>
        <end position="78"/>
    </location>
</feature>
<accession>A0A918EG76</accession>
<dbReference type="Proteomes" id="UP000639606">
    <property type="component" value="Unassembled WGS sequence"/>
</dbReference>
<protein>
    <submittedName>
        <fullName evidence="2">Uncharacterized protein</fullName>
    </submittedName>
</protein>
<comment type="caution">
    <text evidence="2">The sequence shown here is derived from an EMBL/GenBank/DDBJ whole genome shotgun (WGS) entry which is preliminary data.</text>
</comment>
<dbReference type="AlphaFoldDB" id="A0A918EG76"/>
<keyword evidence="3" id="KW-1185">Reference proteome</keyword>
<reference evidence="2" key="1">
    <citation type="journal article" date="2014" name="Int. J. Syst. Evol. Microbiol.">
        <title>Complete genome sequence of Corynebacterium casei LMG S-19264T (=DSM 44701T), isolated from a smear-ripened cheese.</title>
        <authorList>
            <consortium name="US DOE Joint Genome Institute (JGI-PGF)"/>
            <person name="Walter F."/>
            <person name="Albersmeier A."/>
            <person name="Kalinowski J."/>
            <person name="Ruckert C."/>
        </authorList>
    </citation>
    <scope>NUCLEOTIDE SEQUENCE</scope>
    <source>
        <strain evidence="2">JCM 3313</strain>
    </source>
</reference>
<evidence type="ECO:0000256" key="1">
    <source>
        <dbReference type="SAM" id="MobiDB-lite"/>
    </source>
</evidence>
<gene>
    <name evidence="2" type="ORF">GCM10010185_50340</name>
</gene>
<evidence type="ECO:0000313" key="2">
    <source>
        <dbReference type="EMBL" id="GGP71198.1"/>
    </source>
</evidence>
<reference evidence="2" key="2">
    <citation type="submission" date="2020-09" db="EMBL/GenBank/DDBJ databases">
        <authorList>
            <person name="Sun Q."/>
            <person name="Ohkuma M."/>
        </authorList>
    </citation>
    <scope>NUCLEOTIDE SEQUENCE</scope>
    <source>
        <strain evidence="2">JCM 3313</strain>
    </source>
</reference>
<proteinExistence type="predicted"/>
<evidence type="ECO:0000313" key="3">
    <source>
        <dbReference type="Proteomes" id="UP000639606"/>
    </source>
</evidence>